<reference evidence="1" key="1">
    <citation type="submission" date="2005-04" db="EMBL/GenBank/DDBJ databases">
        <authorList>
            <person name="Town C.D."/>
        </authorList>
    </citation>
    <scope>NUCLEOTIDE SEQUENCE</scope>
</reference>
<proteinExistence type="predicted"/>
<protein>
    <submittedName>
        <fullName evidence="1">Uncharacterized protein</fullName>
    </submittedName>
</protein>
<dbReference type="AlphaFoldDB" id="Q2HRM0"/>
<organism evidence="1">
    <name type="scientific">Medicago truncatula</name>
    <name type="common">Barrel medic</name>
    <name type="synonym">Medicago tribuloides</name>
    <dbReference type="NCBI Taxonomy" id="3880"/>
    <lineage>
        <taxon>Eukaryota</taxon>
        <taxon>Viridiplantae</taxon>
        <taxon>Streptophyta</taxon>
        <taxon>Embryophyta</taxon>
        <taxon>Tracheophyta</taxon>
        <taxon>Spermatophyta</taxon>
        <taxon>Magnoliopsida</taxon>
        <taxon>eudicotyledons</taxon>
        <taxon>Gunneridae</taxon>
        <taxon>Pentapetalae</taxon>
        <taxon>rosids</taxon>
        <taxon>fabids</taxon>
        <taxon>Fabales</taxon>
        <taxon>Fabaceae</taxon>
        <taxon>Papilionoideae</taxon>
        <taxon>50 kb inversion clade</taxon>
        <taxon>NPAAA clade</taxon>
        <taxon>Hologalegina</taxon>
        <taxon>IRL clade</taxon>
        <taxon>Trifolieae</taxon>
        <taxon>Medicago</taxon>
    </lineage>
</organism>
<accession>Q2HRM0</accession>
<evidence type="ECO:0000313" key="1">
    <source>
        <dbReference type="EMBL" id="ABD33253.1"/>
    </source>
</evidence>
<reference evidence="1" key="2">
    <citation type="submission" date="2007-03" db="EMBL/GenBank/DDBJ databases">
        <authorList>
            <consortium name="The International Medicago Genome Annotation Group"/>
        </authorList>
    </citation>
    <scope>NUCLEOTIDE SEQUENCE</scope>
</reference>
<dbReference type="EMBL" id="AC158465">
    <property type="protein sequence ID" value="ABD33253.1"/>
    <property type="molecule type" value="Genomic_DNA"/>
</dbReference>
<name>Q2HRM0_MEDTR</name>
<gene>
    <name evidence="1" type="ORF">MtrDRAFT_AC158465g6v2</name>
</gene>
<sequence length="50" mass="5556">MLIETTLMNFGALPHHVGLCSVLSLPTLGWSLLGDKQTGLFMFLQEMPCY</sequence>